<evidence type="ECO:0000313" key="2">
    <source>
        <dbReference type="EMBL" id="QPV64570.1"/>
    </source>
</evidence>
<feature type="transmembrane region" description="Helical" evidence="1">
    <location>
        <begin position="86"/>
        <end position="109"/>
    </location>
</feature>
<feature type="transmembrane region" description="Helical" evidence="1">
    <location>
        <begin position="42"/>
        <end position="66"/>
    </location>
</feature>
<dbReference type="AlphaFoldDB" id="A0A7U3WAC5"/>
<keyword evidence="1" id="KW-0472">Membrane</keyword>
<dbReference type="Proteomes" id="UP000595001">
    <property type="component" value="Chromosome"/>
</dbReference>
<organism evidence="2 3">
    <name type="scientific">Halosimplex litoreum</name>
    <dbReference type="NCBI Taxonomy" id="1198301"/>
    <lineage>
        <taxon>Archaea</taxon>
        <taxon>Methanobacteriati</taxon>
        <taxon>Methanobacteriota</taxon>
        <taxon>Stenosarchaea group</taxon>
        <taxon>Halobacteria</taxon>
        <taxon>Halobacteriales</taxon>
        <taxon>Haloarculaceae</taxon>
        <taxon>Halosimplex</taxon>
    </lineage>
</organism>
<dbReference type="KEGG" id="hlt:I7X12_08135"/>
<dbReference type="GeneID" id="60588454"/>
<gene>
    <name evidence="2" type="ORF">I7X12_08135</name>
</gene>
<keyword evidence="1" id="KW-1133">Transmembrane helix</keyword>
<keyword evidence="1" id="KW-0812">Transmembrane</keyword>
<reference evidence="2 3" key="1">
    <citation type="submission" date="2020-12" db="EMBL/GenBank/DDBJ databases">
        <title>Halosimplex halophilum sp. nov. and Halosimplex salinum sp. nov., two new members of the genus Halosimplex.</title>
        <authorList>
            <person name="Cui H.L."/>
        </authorList>
    </citation>
    <scope>NUCLEOTIDE SEQUENCE [LARGE SCALE GENOMIC DNA]</scope>
    <source>
        <strain evidence="2 3">YGH94</strain>
    </source>
</reference>
<protein>
    <submittedName>
        <fullName evidence="2">Uncharacterized protein</fullName>
    </submittedName>
</protein>
<feature type="transmembrane region" description="Helical" evidence="1">
    <location>
        <begin position="6"/>
        <end position="30"/>
    </location>
</feature>
<dbReference type="RefSeq" id="WP_198063338.1">
    <property type="nucleotide sequence ID" value="NZ_CP065856.1"/>
</dbReference>
<evidence type="ECO:0000313" key="3">
    <source>
        <dbReference type="Proteomes" id="UP000595001"/>
    </source>
</evidence>
<accession>A0A7U3WAC5</accession>
<evidence type="ECO:0000256" key="1">
    <source>
        <dbReference type="SAM" id="Phobius"/>
    </source>
</evidence>
<name>A0A7U3WAC5_9EURY</name>
<proteinExistence type="predicted"/>
<sequence length="111" mass="11464">MTSAGTLAMLMSLVQGLIVVGTLVVVGKAAVAYRQHDSRPMLLLAAGLFLVLIAPPAFETLAGALFDGTLPTRRVGGSPPTAATVFAFVLVEELLRLAGVAALLGSLYVRE</sequence>
<keyword evidence="3" id="KW-1185">Reference proteome</keyword>
<dbReference type="EMBL" id="CP065856">
    <property type="protein sequence ID" value="QPV64570.1"/>
    <property type="molecule type" value="Genomic_DNA"/>
</dbReference>